<evidence type="ECO:0000313" key="1">
    <source>
        <dbReference type="EMBL" id="VYT89978.1"/>
    </source>
</evidence>
<gene>
    <name evidence="1" type="ORF">CBLFYP62_01020</name>
</gene>
<name>A0A6N3AHX3_CLOBU</name>
<organism evidence="1">
    <name type="scientific">Clostridium butyricum</name>
    <dbReference type="NCBI Taxonomy" id="1492"/>
    <lineage>
        <taxon>Bacteria</taxon>
        <taxon>Bacillati</taxon>
        <taxon>Bacillota</taxon>
        <taxon>Clostridia</taxon>
        <taxon>Eubacteriales</taxon>
        <taxon>Clostridiaceae</taxon>
        <taxon>Clostridium</taxon>
    </lineage>
</organism>
<proteinExistence type="predicted"/>
<accession>A0A6N3AHX3</accession>
<protein>
    <submittedName>
        <fullName evidence="1">Uncharacterized protein</fullName>
    </submittedName>
</protein>
<dbReference type="RefSeq" id="WP_043853302.1">
    <property type="nucleotide sequence ID" value="NZ_CP053292.1"/>
</dbReference>
<dbReference type="EMBL" id="CACRTU010000009">
    <property type="protein sequence ID" value="VYT89978.1"/>
    <property type="molecule type" value="Genomic_DNA"/>
</dbReference>
<reference evidence="1" key="1">
    <citation type="submission" date="2019-11" db="EMBL/GenBank/DDBJ databases">
        <authorList>
            <person name="Feng L."/>
        </authorList>
    </citation>
    <scope>NUCLEOTIDE SEQUENCE</scope>
    <source>
        <strain evidence="1">CButyricumLFYP62</strain>
    </source>
</reference>
<sequence length="95" mass="11199">MEFRLNKIDTDIRKKIEEERKENKVHSGKAINVNKDFLEENDNNLNNKNEDSHKKKQFIIIDGIKYNKSEIKVNVEKSEKISIQNSVGRILDTKK</sequence>
<dbReference type="AlphaFoldDB" id="A0A6N3AHX3"/>